<dbReference type="GO" id="GO:0016853">
    <property type="term" value="F:isomerase activity"/>
    <property type="evidence" value="ECO:0007669"/>
    <property type="project" value="UniProtKB-KW"/>
</dbReference>
<dbReference type="EMBL" id="JACHXU010000003">
    <property type="protein sequence ID" value="MBB3205271.1"/>
    <property type="molecule type" value="Genomic_DNA"/>
</dbReference>
<dbReference type="PROSITE" id="PS51352">
    <property type="entry name" value="THIOREDOXIN_2"/>
    <property type="match status" value="1"/>
</dbReference>
<evidence type="ECO:0000313" key="3">
    <source>
        <dbReference type="EMBL" id="MBB3205271.1"/>
    </source>
</evidence>
<feature type="domain" description="Thioredoxin" evidence="2">
    <location>
        <begin position="801"/>
        <end position="941"/>
    </location>
</feature>
<sequence length="946" mass="103796">MIRQKNAAVSIVEGWLSVVLLVLSVTSVRADDTNPTGQLRLVGGDHLPGQLASSNATNGDRIAWKYPHFASAIDFPAHSVVSGSFPPPIPLRPSTGQFVFDLVRGDRLFGSVLEVDEWSIRIDTDSFGEILLMRSAVHRIGPWRDGASILFQGPGPVQEWTVDGNQDDWAQGGAELRTDESGASVYRNVELSNVIQVEAELRWEGKPQFVFAIGVDEKNSEESAASAFRVEVWENDVVLLRELDEVAQVIPLGSVADLDGQLSLLLQINQNDGHLMAFSPRGDKIGEFELPANDYPDVRPGLRLTNQVGNVSLDFIRVQRLSDLLSHRSREDRDSIVLEDGTVHVGQLRVIDAEEWEVVTEDSVYRMRTEHVSAVSLRDFEDADSNDDVTNVVANASSVGGDGSSSGLQIITHGGIRLTGRIRSIEDGRLTLQNDVIEGNLKITCDQIGRFSVADPRPVKSAASPFILGRLMLPDGRLTGRFIDTEDQTTPTPLRFSPRGAKPVSLAPSFRGRMVYRETPPPETKSQRLAREKREVVQRREAAKRAKQGGVWNVLASAFGNNAHNNRKVVSPRSMYLRSGEVIPCVVQAIDENGVRFSSEITGQTLLPEGHMRAIQFVADCRDPEIEVARRDRLLTVPRIRKKTRPTHLIVAVNGDILRCRLVSLSEETLVVETRLEKIEIDRSVLAQIIWLNAEERDSDDGESDAGDNANGLAVRAVLRNGNRMSMFIDRLHESVLIGEHPLLGESKINLGDVNELLIGIDINQTERDQPYGDWLLKDAPEPIIPEAGEGGGPNSGKSSALVGKPAPNFTLDLLDGGKFSVADQVGKVVVLDFWATWCGPCLQAMPVIEHAVSEFDSDDVRLVAVNLQETAEPIRETLDRLKISPEVALDIDGVAAARYQADAIPQTVVIDRDGKITRLFVGGGPALADQLREAITETLEATPEK</sequence>
<name>A0A7W5DVI5_9BACT</name>
<dbReference type="RefSeq" id="WP_246419124.1">
    <property type="nucleotide sequence ID" value="NZ_JACHXU010000003.1"/>
</dbReference>
<dbReference type="AlphaFoldDB" id="A0A7W5DVI5"/>
<feature type="compositionally biased region" description="Basic and acidic residues" evidence="1">
    <location>
        <begin position="525"/>
        <end position="534"/>
    </location>
</feature>
<accession>A0A7W5DVI5</accession>
<dbReference type="InterPro" id="IPR050553">
    <property type="entry name" value="Thioredoxin_ResA/DsbE_sf"/>
</dbReference>
<dbReference type="InterPro" id="IPR013766">
    <property type="entry name" value="Thioredoxin_domain"/>
</dbReference>
<evidence type="ECO:0000256" key="1">
    <source>
        <dbReference type="SAM" id="MobiDB-lite"/>
    </source>
</evidence>
<gene>
    <name evidence="3" type="ORF">FHS27_001071</name>
</gene>
<dbReference type="GO" id="GO:0016491">
    <property type="term" value="F:oxidoreductase activity"/>
    <property type="evidence" value="ECO:0007669"/>
    <property type="project" value="InterPro"/>
</dbReference>
<dbReference type="Gene3D" id="3.40.30.10">
    <property type="entry name" value="Glutaredoxin"/>
    <property type="match status" value="1"/>
</dbReference>
<keyword evidence="4" id="KW-1185">Reference proteome</keyword>
<dbReference type="SUPFAM" id="SSF52833">
    <property type="entry name" value="Thioredoxin-like"/>
    <property type="match status" value="1"/>
</dbReference>
<proteinExistence type="predicted"/>
<keyword evidence="3" id="KW-0413">Isomerase</keyword>
<evidence type="ECO:0000313" key="4">
    <source>
        <dbReference type="Proteomes" id="UP000536179"/>
    </source>
</evidence>
<organism evidence="3 4">
    <name type="scientific">Aporhodopirellula rubra</name>
    <dbReference type="NCBI Taxonomy" id="980271"/>
    <lineage>
        <taxon>Bacteria</taxon>
        <taxon>Pseudomonadati</taxon>
        <taxon>Planctomycetota</taxon>
        <taxon>Planctomycetia</taxon>
        <taxon>Pirellulales</taxon>
        <taxon>Pirellulaceae</taxon>
        <taxon>Aporhodopirellula</taxon>
    </lineage>
</organism>
<dbReference type="Proteomes" id="UP000536179">
    <property type="component" value="Unassembled WGS sequence"/>
</dbReference>
<dbReference type="GO" id="GO:0016209">
    <property type="term" value="F:antioxidant activity"/>
    <property type="evidence" value="ECO:0007669"/>
    <property type="project" value="InterPro"/>
</dbReference>
<dbReference type="InterPro" id="IPR000866">
    <property type="entry name" value="AhpC/TSA"/>
</dbReference>
<comment type="caution">
    <text evidence="3">The sequence shown here is derived from an EMBL/GenBank/DDBJ whole genome shotgun (WGS) entry which is preliminary data.</text>
</comment>
<dbReference type="PANTHER" id="PTHR42852">
    <property type="entry name" value="THIOL:DISULFIDE INTERCHANGE PROTEIN DSBE"/>
    <property type="match status" value="1"/>
</dbReference>
<evidence type="ECO:0000259" key="2">
    <source>
        <dbReference type="PROSITE" id="PS51352"/>
    </source>
</evidence>
<dbReference type="Pfam" id="PF00578">
    <property type="entry name" value="AhpC-TSA"/>
    <property type="match status" value="1"/>
</dbReference>
<dbReference type="CDD" id="cd02966">
    <property type="entry name" value="TlpA_like_family"/>
    <property type="match status" value="1"/>
</dbReference>
<dbReference type="PANTHER" id="PTHR42852:SF17">
    <property type="entry name" value="THIOREDOXIN-LIKE PROTEIN HI_1115"/>
    <property type="match status" value="1"/>
</dbReference>
<feature type="region of interest" description="Disordered" evidence="1">
    <location>
        <begin position="482"/>
        <end position="502"/>
    </location>
</feature>
<feature type="region of interest" description="Disordered" evidence="1">
    <location>
        <begin position="515"/>
        <end position="534"/>
    </location>
</feature>
<dbReference type="InterPro" id="IPR036249">
    <property type="entry name" value="Thioredoxin-like_sf"/>
</dbReference>
<reference evidence="3 4" key="1">
    <citation type="submission" date="2020-08" db="EMBL/GenBank/DDBJ databases">
        <title>Genomic Encyclopedia of Type Strains, Phase III (KMG-III): the genomes of soil and plant-associated and newly described type strains.</title>
        <authorList>
            <person name="Whitman W."/>
        </authorList>
    </citation>
    <scope>NUCLEOTIDE SEQUENCE [LARGE SCALE GENOMIC DNA]</scope>
    <source>
        <strain evidence="3 4">CECT 8075</strain>
    </source>
</reference>
<protein>
    <submittedName>
        <fullName evidence="3">Thiol-disulfide isomerase/thioredoxin</fullName>
    </submittedName>
</protein>